<feature type="coiled-coil region" evidence="1">
    <location>
        <begin position="489"/>
        <end position="520"/>
    </location>
</feature>
<dbReference type="EMBL" id="KI966447">
    <property type="protein sequence ID" value="EWC44084.1"/>
    <property type="molecule type" value="Genomic_DNA"/>
</dbReference>
<dbReference type="HOGENOM" id="CLU_006409_0_0_1"/>
<dbReference type="InterPro" id="IPR056703">
    <property type="entry name" value="DUF7801"/>
</dbReference>
<evidence type="ECO:0000256" key="1">
    <source>
        <dbReference type="SAM" id="Coils"/>
    </source>
</evidence>
<feature type="domain" description="Up-regulated during septation protein 1" evidence="3">
    <location>
        <begin position="21"/>
        <end position="151"/>
    </location>
</feature>
<gene>
    <name evidence="5" type="ORF">DRE_07219</name>
</gene>
<reference evidence="5 6" key="1">
    <citation type="submission" date="2013-05" db="EMBL/GenBank/DDBJ databases">
        <title>Drechslerella stenobrocha genome reveals carnivorous origination and mechanical trapping mechanism of predatory fungi.</title>
        <authorList>
            <person name="Liu X."/>
            <person name="Zhang W."/>
            <person name="Liu K."/>
        </authorList>
    </citation>
    <scope>NUCLEOTIDE SEQUENCE [LARGE SCALE GENOMIC DNA]</scope>
    <source>
        <strain evidence="5 6">248</strain>
    </source>
</reference>
<keyword evidence="6" id="KW-1185">Reference proteome</keyword>
<dbReference type="AlphaFoldDB" id="W7HLW3"/>
<dbReference type="InterPro" id="IPR029191">
    <property type="entry name" value="Uds1"/>
</dbReference>
<evidence type="ECO:0000259" key="3">
    <source>
        <dbReference type="Pfam" id="PF15456"/>
    </source>
</evidence>
<organism evidence="5 6">
    <name type="scientific">Drechslerella stenobrocha 248</name>
    <dbReference type="NCBI Taxonomy" id="1043628"/>
    <lineage>
        <taxon>Eukaryota</taxon>
        <taxon>Fungi</taxon>
        <taxon>Dikarya</taxon>
        <taxon>Ascomycota</taxon>
        <taxon>Pezizomycotina</taxon>
        <taxon>Orbiliomycetes</taxon>
        <taxon>Orbiliales</taxon>
        <taxon>Orbiliaceae</taxon>
        <taxon>Drechslerella</taxon>
    </lineage>
</organism>
<protein>
    <submittedName>
        <fullName evidence="5">Uncharacterized protein</fullName>
    </submittedName>
</protein>
<accession>W7HLW3</accession>
<feature type="domain" description="DUF7801" evidence="4">
    <location>
        <begin position="699"/>
        <end position="855"/>
    </location>
</feature>
<feature type="region of interest" description="Disordered" evidence="2">
    <location>
        <begin position="895"/>
        <end position="933"/>
    </location>
</feature>
<name>W7HLW3_9PEZI</name>
<keyword evidence="1" id="KW-0175">Coiled coil</keyword>
<dbReference type="Pfam" id="PF25078">
    <property type="entry name" value="DUF7801"/>
    <property type="match status" value="1"/>
</dbReference>
<evidence type="ECO:0000256" key="2">
    <source>
        <dbReference type="SAM" id="MobiDB-lite"/>
    </source>
</evidence>
<sequence>MAIPNSSTAPPNLDDHNIAWHLLVETAIFDSTGYDLLSHEEVDELKKEQPTIIGRIDALKRKLLLETKVRDAAQSLSRLHSRKHSEPLSGSSVPSRVTVNNTDQDSTAEASAELNTSVAKCGEIETGILNLDSRLRDVQLRLLRHTAGVLAQDRHSSKLRYRHSRDAAASAQLYHNPADRPVNQPLRALAPEDFDHRSLYRPASSSDEIHLGFAPLIATPNYTPSTRSYTTGLSNDNTGPQYTIIPANNSLTGELAPQEQGDLLLSRLTGLNVEVEELLSELGLETLSSIANSTIEHTQANESHTFASDHSATASDKQIALLHQGLARVRAAILELGNRHGHILSPQTSKSIEERLAPIWNILHTYEASVKEEATQAKRKLVGQTANTDDAEFEEASVMESSLSAFEGRGLSELEESLKLFAGRALKLAKEKSQLWEQLSHLSLQKQLEIQKNEDAKTSHEQQILGLTNSLSNTLNELSQVSSHQDVTALQLKQEVLKLRSELNEKERLHDQQLKELQDHSGIERDEFEKQLTAATEASWDQGNLIDKLRLKEEELGHAAQAVEHHRTAAGAAEKKNEAQLEIIQTLRASIDKIQAEMTYSESQLLLSREKVEELVEKLQGSESRRTELERDFSDMALSYNTAAGSSKEQSKLTQKLKAHVEVLENKIEEKDAEVERLISRSEGLGLQFEESKQANIKLTAEITKLEDEIQRLVGEMERLTADQTAANAAFEQQKKAQQGKPQAALDVGLLAELESLSKQNEELLTVNATLRAKLVDSGIGGQGENQPGYQNLKEKCGSLQEELKGLLLDYEALIKSSVDFEAERSQLETQVDTLQEKLEAVESNLADERIRWLGGGGSVRTPMIQTNGVNTPVASGETMTIAVLKAEFKKMMRDTRTEHSRALRGEQDARRKLENELRQARKDYSQLQKQSA</sequence>
<evidence type="ECO:0000313" key="6">
    <source>
        <dbReference type="Proteomes" id="UP000024837"/>
    </source>
</evidence>
<dbReference type="Proteomes" id="UP000024837">
    <property type="component" value="Unassembled WGS sequence"/>
</dbReference>
<proteinExistence type="predicted"/>
<evidence type="ECO:0000259" key="4">
    <source>
        <dbReference type="Pfam" id="PF25078"/>
    </source>
</evidence>
<evidence type="ECO:0000313" key="5">
    <source>
        <dbReference type="EMBL" id="EWC44084.1"/>
    </source>
</evidence>
<feature type="coiled-coil region" evidence="1">
    <location>
        <begin position="754"/>
        <end position="852"/>
    </location>
</feature>
<dbReference type="Pfam" id="PF15456">
    <property type="entry name" value="Uds1"/>
    <property type="match status" value="1"/>
</dbReference>
<dbReference type="OrthoDB" id="5569911at2759"/>
<feature type="compositionally biased region" description="Polar residues" evidence="2">
    <location>
        <begin position="88"/>
        <end position="111"/>
    </location>
</feature>
<feature type="compositionally biased region" description="Basic and acidic residues" evidence="2">
    <location>
        <begin position="895"/>
        <end position="925"/>
    </location>
</feature>
<feature type="region of interest" description="Disordered" evidence="2">
    <location>
        <begin position="76"/>
        <end position="111"/>
    </location>
</feature>
<feature type="coiled-coil region" evidence="1">
    <location>
        <begin position="612"/>
        <end position="723"/>
    </location>
</feature>